<keyword evidence="8" id="KW-1185">Reference proteome</keyword>
<feature type="transmembrane region" description="Helical" evidence="6">
    <location>
        <begin position="263"/>
        <end position="284"/>
    </location>
</feature>
<name>A0AAI8VG17_9PEZI</name>
<gene>
    <name evidence="7" type="ORF">KHLLAP_LOCUS4781</name>
</gene>
<dbReference type="PIRSF" id="PIRSF006060">
    <property type="entry name" value="AA_transporter"/>
    <property type="match status" value="1"/>
</dbReference>
<feature type="transmembrane region" description="Helical" evidence="6">
    <location>
        <begin position="56"/>
        <end position="81"/>
    </location>
</feature>
<feature type="transmembrane region" description="Helical" evidence="6">
    <location>
        <begin position="88"/>
        <end position="108"/>
    </location>
</feature>
<feature type="transmembrane region" description="Helical" evidence="6">
    <location>
        <begin position="469"/>
        <end position="489"/>
    </location>
</feature>
<dbReference type="EMBL" id="CAUWAG010000006">
    <property type="protein sequence ID" value="CAJ2504313.1"/>
    <property type="molecule type" value="Genomic_DNA"/>
</dbReference>
<dbReference type="AlphaFoldDB" id="A0AAI8VG17"/>
<dbReference type="GO" id="GO:0022857">
    <property type="term" value="F:transmembrane transporter activity"/>
    <property type="evidence" value="ECO:0007669"/>
    <property type="project" value="InterPro"/>
</dbReference>
<evidence type="ECO:0000256" key="4">
    <source>
        <dbReference type="ARBA" id="ARBA00022989"/>
    </source>
</evidence>
<evidence type="ECO:0000313" key="7">
    <source>
        <dbReference type="EMBL" id="CAJ2504313.1"/>
    </source>
</evidence>
<evidence type="ECO:0000256" key="5">
    <source>
        <dbReference type="ARBA" id="ARBA00023136"/>
    </source>
</evidence>
<dbReference type="PANTHER" id="PTHR45649">
    <property type="entry name" value="AMINO-ACID PERMEASE BAT1"/>
    <property type="match status" value="1"/>
</dbReference>
<keyword evidence="2" id="KW-0813">Transport</keyword>
<organism evidence="7 8">
    <name type="scientific">Anthostomella pinea</name>
    <dbReference type="NCBI Taxonomy" id="933095"/>
    <lineage>
        <taxon>Eukaryota</taxon>
        <taxon>Fungi</taxon>
        <taxon>Dikarya</taxon>
        <taxon>Ascomycota</taxon>
        <taxon>Pezizomycotina</taxon>
        <taxon>Sordariomycetes</taxon>
        <taxon>Xylariomycetidae</taxon>
        <taxon>Xylariales</taxon>
        <taxon>Xylariaceae</taxon>
        <taxon>Anthostomella</taxon>
    </lineage>
</organism>
<dbReference type="Proteomes" id="UP001295740">
    <property type="component" value="Unassembled WGS sequence"/>
</dbReference>
<reference evidence="7" key="1">
    <citation type="submission" date="2023-10" db="EMBL/GenBank/DDBJ databases">
        <authorList>
            <person name="Hackl T."/>
        </authorList>
    </citation>
    <scope>NUCLEOTIDE SEQUENCE</scope>
</reference>
<sequence>MEGKDGFRVGKGDIELRSDTLADVQAHGGTTFDAREMQRMGKKQDTSRQLKRNFELFSIIGFISILQATWESTLLASYIGLENGGTAGVIWMSVLTWLCFIAMIASMAEMASMAPTAGGQYHWVSEFAPPTWEKPLIHRMVLLVYPDASVASNWQTTLLLFAFLLVAFLFKLYAADFLPLAEGGILILHVVGFFAFLITMWALGDHAPASEVFLEFNDGGGWGSIGLSALIGLGSPLWFFIGPDAGAHMSEEPKDASFTLPRAMIWSLIANGILGLITLVTFCFCINDLDSVLDTPTWQPDLAVIYNISGSYAAACVLGSLLTFLQLFGMISNIATALRQCWSFARDRGFRYSDWIKHVDPKRQLPLNSLYVCAGASFVFACINFGTDVALDAILSVSNAALIFSYFTSVGCIRLKRLRGEPLVGCRWSLGKWSGPLNDLSLAFLALSFVFSFFPSAPLRGDPTAAADMNWAIVLFGATCILSGLYYWVRGRHVYVPPVRLVKND</sequence>
<accession>A0AAI8VG17</accession>
<evidence type="ECO:0000256" key="2">
    <source>
        <dbReference type="ARBA" id="ARBA00022448"/>
    </source>
</evidence>
<keyword evidence="4 6" id="KW-1133">Transmembrane helix</keyword>
<feature type="transmembrane region" description="Helical" evidence="6">
    <location>
        <begin position="436"/>
        <end position="457"/>
    </location>
</feature>
<keyword evidence="5 6" id="KW-0472">Membrane</keyword>
<dbReference type="GO" id="GO:0016020">
    <property type="term" value="C:membrane"/>
    <property type="evidence" value="ECO:0007669"/>
    <property type="project" value="UniProtKB-SubCell"/>
</dbReference>
<evidence type="ECO:0000256" key="1">
    <source>
        <dbReference type="ARBA" id="ARBA00004141"/>
    </source>
</evidence>
<comment type="subcellular location">
    <subcellularLocation>
        <location evidence="1">Membrane</location>
        <topology evidence="1">Multi-pass membrane protein</topology>
    </subcellularLocation>
</comment>
<evidence type="ECO:0000256" key="3">
    <source>
        <dbReference type="ARBA" id="ARBA00022692"/>
    </source>
</evidence>
<protein>
    <submittedName>
        <fullName evidence="7">Uu.00g117070.m01.CDS01</fullName>
    </submittedName>
</protein>
<dbReference type="InterPro" id="IPR002293">
    <property type="entry name" value="AA/rel_permease1"/>
</dbReference>
<feature type="transmembrane region" description="Helical" evidence="6">
    <location>
        <begin position="304"/>
        <end position="325"/>
    </location>
</feature>
<dbReference type="Gene3D" id="1.20.1740.10">
    <property type="entry name" value="Amino acid/polyamine transporter I"/>
    <property type="match status" value="1"/>
</dbReference>
<evidence type="ECO:0000313" key="8">
    <source>
        <dbReference type="Proteomes" id="UP001295740"/>
    </source>
</evidence>
<proteinExistence type="predicted"/>
<evidence type="ECO:0000256" key="6">
    <source>
        <dbReference type="SAM" id="Phobius"/>
    </source>
</evidence>
<dbReference type="Pfam" id="PF13520">
    <property type="entry name" value="AA_permease_2"/>
    <property type="match status" value="2"/>
</dbReference>
<feature type="transmembrane region" description="Helical" evidence="6">
    <location>
        <begin position="154"/>
        <end position="173"/>
    </location>
</feature>
<feature type="transmembrane region" description="Helical" evidence="6">
    <location>
        <begin position="367"/>
        <end position="387"/>
    </location>
</feature>
<comment type="caution">
    <text evidence="7">The sequence shown here is derived from an EMBL/GenBank/DDBJ whole genome shotgun (WGS) entry which is preliminary data.</text>
</comment>
<feature type="transmembrane region" description="Helical" evidence="6">
    <location>
        <begin position="223"/>
        <end position="242"/>
    </location>
</feature>
<feature type="transmembrane region" description="Helical" evidence="6">
    <location>
        <begin position="393"/>
        <end position="415"/>
    </location>
</feature>
<feature type="transmembrane region" description="Helical" evidence="6">
    <location>
        <begin position="185"/>
        <end position="203"/>
    </location>
</feature>
<keyword evidence="3 6" id="KW-0812">Transmembrane</keyword>
<dbReference type="PANTHER" id="PTHR45649:SF14">
    <property type="entry name" value="GABA PERMEASE"/>
    <property type="match status" value="1"/>
</dbReference>